<accession>A0ABU1ITD4</accession>
<dbReference type="InterPro" id="IPR003848">
    <property type="entry name" value="DUF218"/>
</dbReference>
<protein>
    <submittedName>
        <fullName evidence="3">Uncharacterized SAM-binding protein YcdF (DUF218 family)</fullName>
    </submittedName>
</protein>
<evidence type="ECO:0000313" key="4">
    <source>
        <dbReference type="Proteomes" id="UP001185028"/>
    </source>
</evidence>
<reference evidence="3 4" key="1">
    <citation type="submission" date="2023-07" db="EMBL/GenBank/DDBJ databases">
        <title>Genomic Encyclopedia of Type Strains, Phase IV (KMG-IV): sequencing the most valuable type-strain genomes for metagenomic binning, comparative biology and taxonomic classification.</title>
        <authorList>
            <person name="Goeker M."/>
        </authorList>
    </citation>
    <scope>NUCLEOTIDE SEQUENCE [LARGE SCALE GENOMIC DNA]</scope>
    <source>
        <strain evidence="3 4">DSM 22170</strain>
    </source>
</reference>
<keyword evidence="1" id="KW-0472">Membrane</keyword>
<feature type="domain" description="DUF218" evidence="2">
    <location>
        <begin position="51"/>
        <end position="194"/>
    </location>
</feature>
<dbReference type="CDD" id="cd06259">
    <property type="entry name" value="YdcF-like"/>
    <property type="match status" value="1"/>
</dbReference>
<dbReference type="InterPro" id="IPR014729">
    <property type="entry name" value="Rossmann-like_a/b/a_fold"/>
</dbReference>
<organism evidence="3 4">
    <name type="scientific">Paenibacillus hunanensis</name>
    <dbReference type="NCBI Taxonomy" id="539262"/>
    <lineage>
        <taxon>Bacteria</taxon>
        <taxon>Bacillati</taxon>
        <taxon>Bacillota</taxon>
        <taxon>Bacilli</taxon>
        <taxon>Bacillales</taxon>
        <taxon>Paenibacillaceae</taxon>
        <taxon>Paenibacillus</taxon>
    </lineage>
</organism>
<proteinExistence type="predicted"/>
<evidence type="ECO:0000256" key="1">
    <source>
        <dbReference type="SAM" id="Phobius"/>
    </source>
</evidence>
<keyword evidence="1" id="KW-0812">Transmembrane</keyword>
<dbReference type="EMBL" id="JAVDQH010000001">
    <property type="protein sequence ID" value="MDR6242520.1"/>
    <property type="molecule type" value="Genomic_DNA"/>
</dbReference>
<evidence type="ECO:0000313" key="3">
    <source>
        <dbReference type="EMBL" id="MDR6242520.1"/>
    </source>
</evidence>
<evidence type="ECO:0000259" key="2">
    <source>
        <dbReference type="Pfam" id="PF02698"/>
    </source>
</evidence>
<dbReference type="Proteomes" id="UP001185028">
    <property type="component" value="Unassembled WGS sequence"/>
</dbReference>
<gene>
    <name evidence="3" type="ORF">JOC58_000404</name>
</gene>
<feature type="transmembrane region" description="Helical" evidence="1">
    <location>
        <begin position="20"/>
        <end position="39"/>
    </location>
</feature>
<dbReference type="InterPro" id="IPR051599">
    <property type="entry name" value="Cell_Envelope_Assoc"/>
</dbReference>
<dbReference type="RefSeq" id="WP_188774970.1">
    <property type="nucleotide sequence ID" value="NZ_BMMB01000003.1"/>
</dbReference>
<dbReference type="PANTHER" id="PTHR30336">
    <property type="entry name" value="INNER MEMBRANE PROTEIN, PROBABLE PERMEASE"/>
    <property type="match status" value="1"/>
</dbReference>
<sequence>MSESKPNQRRLYTRLTVRVVLTLMIAYVALFAFSAYTIWTFGQKNEVATTDAAIVLGAATEQDQPSPVFRERIRHAIWLYEQGLVSKIIFTGGTDDPSQPTEAAVARQYAISQGVKADDIFTDTTSRWTTENIQHAAQIAEQHHLKTFTIVSDPLHMKRAKLIAETEGLKAYSSPTTTSVYTSLSTQIPFLLRETCLYTVYLVTIPFR</sequence>
<dbReference type="PANTHER" id="PTHR30336:SF20">
    <property type="entry name" value="DUF218 DOMAIN-CONTAINING PROTEIN"/>
    <property type="match status" value="1"/>
</dbReference>
<keyword evidence="1" id="KW-1133">Transmembrane helix</keyword>
<dbReference type="Gene3D" id="3.40.50.620">
    <property type="entry name" value="HUPs"/>
    <property type="match status" value="1"/>
</dbReference>
<dbReference type="Pfam" id="PF02698">
    <property type="entry name" value="DUF218"/>
    <property type="match status" value="1"/>
</dbReference>
<comment type="caution">
    <text evidence="3">The sequence shown here is derived from an EMBL/GenBank/DDBJ whole genome shotgun (WGS) entry which is preliminary data.</text>
</comment>
<keyword evidence="4" id="KW-1185">Reference proteome</keyword>
<name>A0ABU1ITD4_9BACL</name>